<keyword evidence="7 13" id="KW-0378">Hydrolase</keyword>
<name>A0A2V1GUY9_9GAMM</name>
<dbReference type="Pfam" id="PF00929">
    <property type="entry name" value="RNase_T"/>
    <property type="match status" value="1"/>
</dbReference>
<dbReference type="InterPro" id="IPR012337">
    <property type="entry name" value="RNaseH-like_sf"/>
</dbReference>
<dbReference type="InterPro" id="IPR013620">
    <property type="entry name" value="Exonuc_1_SH3"/>
</dbReference>
<dbReference type="SUPFAM" id="SSF53098">
    <property type="entry name" value="Ribonuclease H-like"/>
    <property type="match status" value="1"/>
</dbReference>
<feature type="binding site" evidence="14">
    <location>
        <position position="158"/>
    </location>
    <ligand>
        <name>substrate</name>
    </ligand>
</feature>
<feature type="domain" description="ExoI SH3-like" evidence="16">
    <location>
        <begin position="195"/>
        <end position="354"/>
    </location>
</feature>
<feature type="binding site" evidence="15">
    <location>
        <position position="11"/>
    </location>
    <ligand>
        <name>Mg(2+)</name>
        <dbReference type="ChEBI" id="CHEBI:18420"/>
        <label>2</label>
    </ligand>
</feature>
<keyword evidence="10" id="KW-0238">DNA-binding</keyword>
<keyword evidence="11 13" id="KW-0234">DNA repair</keyword>
<evidence type="ECO:0000256" key="1">
    <source>
        <dbReference type="ARBA" id="ARBA00000563"/>
    </source>
</evidence>
<evidence type="ECO:0000256" key="5">
    <source>
        <dbReference type="ARBA" id="ARBA00022723"/>
    </source>
</evidence>
<dbReference type="Gene3D" id="1.20.1280.70">
    <property type="entry name" value="Exonuclease ExoI, domain 3"/>
    <property type="match status" value="1"/>
</dbReference>
<feature type="domain" description="ExoI C-terminal" evidence="17">
    <location>
        <begin position="356"/>
        <end position="475"/>
    </location>
</feature>
<dbReference type="NCBIfam" id="NF008746">
    <property type="entry name" value="PRK11779.1"/>
    <property type="match status" value="1"/>
</dbReference>
<dbReference type="Gene3D" id="3.30.420.10">
    <property type="entry name" value="Ribonuclease H-like superfamily/Ribonuclease H"/>
    <property type="match status" value="1"/>
</dbReference>
<dbReference type="InterPro" id="IPR038649">
    <property type="entry name" value="EXOI_SH3_sf"/>
</dbReference>
<gene>
    <name evidence="18" type="ORF">DC094_09230</name>
</gene>
<evidence type="ECO:0000259" key="16">
    <source>
        <dbReference type="PROSITE" id="PS51784"/>
    </source>
</evidence>
<keyword evidence="6 13" id="KW-0227">DNA damage</keyword>
<evidence type="ECO:0000256" key="7">
    <source>
        <dbReference type="ARBA" id="ARBA00022801"/>
    </source>
</evidence>
<feature type="binding site" evidence="15">
    <location>
        <position position="9"/>
    </location>
    <ligand>
        <name>Mg(2+)</name>
        <dbReference type="ChEBI" id="CHEBI:18420"/>
        <label>1</label>
    </ligand>
</feature>
<evidence type="ECO:0000313" key="19">
    <source>
        <dbReference type="Proteomes" id="UP000244906"/>
    </source>
</evidence>
<dbReference type="InterPro" id="IPR058561">
    <property type="entry name" value="Exonuc_1_C"/>
</dbReference>
<evidence type="ECO:0000256" key="4">
    <source>
        <dbReference type="ARBA" id="ARBA00022722"/>
    </source>
</evidence>
<dbReference type="FunFam" id="3.30.420.10:FF:000033">
    <property type="entry name" value="Exodeoxyribonuclease I"/>
    <property type="match status" value="1"/>
</dbReference>
<evidence type="ECO:0000256" key="3">
    <source>
        <dbReference type="ARBA" id="ARBA00019900"/>
    </source>
</evidence>
<evidence type="ECO:0000256" key="15">
    <source>
        <dbReference type="PIRSR" id="PIRSR000977-2"/>
    </source>
</evidence>
<evidence type="ECO:0000313" key="18">
    <source>
        <dbReference type="EMBL" id="PVZ69501.1"/>
    </source>
</evidence>
<dbReference type="PROSITE" id="PS51785">
    <property type="entry name" value="EXOI_C"/>
    <property type="match status" value="1"/>
</dbReference>
<evidence type="ECO:0000256" key="6">
    <source>
        <dbReference type="ARBA" id="ARBA00022763"/>
    </source>
</evidence>
<evidence type="ECO:0000259" key="17">
    <source>
        <dbReference type="PROSITE" id="PS51785"/>
    </source>
</evidence>
<dbReference type="CDD" id="cd06138">
    <property type="entry name" value="ExoI_N"/>
    <property type="match status" value="1"/>
</dbReference>
<feature type="binding site" evidence="14">
    <location>
        <position position="11"/>
    </location>
    <ligand>
        <name>substrate</name>
    </ligand>
</feature>
<accession>A0A2V1GUY9</accession>
<dbReference type="EMBL" id="QDDL01000003">
    <property type="protein sequence ID" value="PVZ69501.1"/>
    <property type="molecule type" value="Genomic_DNA"/>
</dbReference>
<dbReference type="PROSITE" id="PS51784">
    <property type="entry name" value="EXOI_SH3"/>
    <property type="match status" value="1"/>
</dbReference>
<evidence type="ECO:0000256" key="9">
    <source>
        <dbReference type="ARBA" id="ARBA00022842"/>
    </source>
</evidence>
<dbReference type="AlphaFoldDB" id="A0A2V1GUY9"/>
<sequence length="475" mass="54305">MGNTLYWHDYETFGAKPSQDRPVQFAGIRTDENLNIVGEPLMIYCQPPQDRLPHPIACKITGITPQMAAEKGLSEIEFIQRIEKELALSGTCGVGYNSIRFDDEVTRHALYRNFFDPYAREWQNGNSRWDIIDMVRLCYALKPETLVWPEVDGKVSMKLDQLAPANGIGHADAHDALADVRATIELAKKIKTVQPRLYDYCYGLRFKRKVAELIDLKNCRPMLHISGMFGRDKGFAALTAPIAKHPENPNGMVLFDLTSDPQLLFDLPAEEIARRLYTPAAELSENEPRVPLKTVHLNRSPVLLPAKMLDQTAAERLNIDRQLCQQHWQKLTELLAGNQQALWDKLKIVFSHKSDKQLDPEQQLYSGGFFNTMDKRLIDQVHRLSPESLRDTPPGFQDARLPEMLFRYRARNWPETLTEEEQLRWQAWCRGQLLEGDFSMQDFQAALNELEAGDPLQQPLAEWAQQLSHNAGLSS</sequence>
<dbReference type="OrthoDB" id="9763470at2"/>
<keyword evidence="4 13" id="KW-0540">Nuclease</keyword>
<proteinExistence type="predicted"/>
<dbReference type="InterPro" id="IPR023607">
    <property type="entry name" value="Exodeoxyribonuclease_I"/>
</dbReference>
<dbReference type="InterPro" id="IPR036397">
    <property type="entry name" value="RNaseH_sf"/>
</dbReference>
<comment type="subunit">
    <text evidence="12">Monomer. Interacts with ssb (via C-terminus); this interaction stimulates the exonuclease activity by recruiting the enzyme to its substrate.</text>
</comment>
<comment type="catalytic activity">
    <reaction evidence="1 13">
        <text>Exonucleolytic cleavage in the 3'- to 5'-direction to yield nucleoside 5'-phosphates.</text>
        <dbReference type="EC" id="3.1.11.1"/>
    </reaction>
</comment>
<dbReference type="GO" id="GO:0008310">
    <property type="term" value="F:single-stranded DNA 3'-5' DNA exonuclease activity"/>
    <property type="evidence" value="ECO:0007669"/>
    <property type="project" value="UniProtKB-EC"/>
</dbReference>
<keyword evidence="5 15" id="KW-0479">Metal-binding</keyword>
<comment type="cofactor">
    <cofactor evidence="15">
        <name>Mg(2+)</name>
        <dbReference type="ChEBI" id="CHEBI:18420"/>
    </cofactor>
    <text evidence="15">Binds 2 Mg(2+) ions per monomer.</text>
</comment>
<evidence type="ECO:0000256" key="14">
    <source>
        <dbReference type="PIRSR" id="PIRSR000977-1"/>
    </source>
</evidence>
<dbReference type="GO" id="GO:0046872">
    <property type="term" value="F:metal ion binding"/>
    <property type="evidence" value="ECO:0007669"/>
    <property type="project" value="UniProtKB-KW"/>
</dbReference>
<keyword evidence="9 15" id="KW-0460">Magnesium</keyword>
<protein>
    <recommendedName>
        <fullName evidence="3 13">Exodeoxyribonuclease I</fullName>
        <ecNumber evidence="2 13">3.1.11.1</ecNumber>
    </recommendedName>
</protein>
<evidence type="ECO:0000256" key="11">
    <source>
        <dbReference type="ARBA" id="ARBA00023204"/>
    </source>
</evidence>
<dbReference type="Proteomes" id="UP000244906">
    <property type="component" value="Unassembled WGS sequence"/>
</dbReference>
<evidence type="ECO:0000256" key="2">
    <source>
        <dbReference type="ARBA" id="ARBA00012108"/>
    </source>
</evidence>
<evidence type="ECO:0000256" key="8">
    <source>
        <dbReference type="ARBA" id="ARBA00022839"/>
    </source>
</evidence>
<dbReference type="GO" id="GO:0006281">
    <property type="term" value="P:DNA repair"/>
    <property type="evidence" value="ECO:0007669"/>
    <property type="project" value="UniProtKB-KW"/>
</dbReference>
<dbReference type="EC" id="3.1.11.1" evidence="2 13"/>
<keyword evidence="19" id="KW-1185">Reference proteome</keyword>
<evidence type="ECO:0000256" key="10">
    <source>
        <dbReference type="ARBA" id="ARBA00023125"/>
    </source>
</evidence>
<evidence type="ECO:0000256" key="12">
    <source>
        <dbReference type="ARBA" id="ARBA00046792"/>
    </source>
</evidence>
<comment type="caution">
    <text evidence="18">The sequence shown here is derived from an EMBL/GenBank/DDBJ whole genome shotgun (WGS) entry which is preliminary data.</text>
</comment>
<feature type="binding site" evidence="15">
    <location>
        <position position="179"/>
    </location>
    <ligand>
        <name>Mg(2+)</name>
        <dbReference type="ChEBI" id="CHEBI:18420"/>
        <label>2</label>
    </ligand>
</feature>
<dbReference type="SMART" id="SM00479">
    <property type="entry name" value="EXOIII"/>
    <property type="match status" value="1"/>
</dbReference>
<reference evidence="18 19" key="1">
    <citation type="submission" date="2018-04" db="EMBL/GenBank/DDBJ databases">
        <title>Thalassorhabdus spongiae gen. nov., sp. nov., isolated from a marine sponge in South-West Iceland.</title>
        <authorList>
            <person name="Knobloch S."/>
            <person name="Daussin A."/>
            <person name="Johannsson R."/>
            <person name="Marteinsson V.T."/>
        </authorList>
    </citation>
    <scope>NUCLEOTIDE SEQUENCE [LARGE SCALE GENOMIC DNA]</scope>
    <source>
        <strain evidence="18 19">Hp12</strain>
    </source>
</reference>
<keyword evidence="8 13" id="KW-0269">Exonuclease</keyword>
<dbReference type="Pfam" id="PF26016">
    <property type="entry name" value="ExoI_C"/>
    <property type="match status" value="1"/>
</dbReference>
<dbReference type="Pfam" id="PF08411">
    <property type="entry name" value="ExoI_SH3"/>
    <property type="match status" value="1"/>
</dbReference>
<dbReference type="InterPro" id="IPR034747">
    <property type="entry name" value="EXOI_SH3"/>
</dbReference>
<organism evidence="18 19">
    <name type="scientific">Pelagibaculum spongiae</name>
    <dbReference type="NCBI Taxonomy" id="2080658"/>
    <lineage>
        <taxon>Bacteria</taxon>
        <taxon>Pseudomonadati</taxon>
        <taxon>Pseudomonadota</taxon>
        <taxon>Gammaproteobacteria</taxon>
        <taxon>Oceanospirillales</taxon>
        <taxon>Pelagibaculum</taxon>
    </lineage>
</organism>
<dbReference type="PIRSF" id="PIRSF000977">
    <property type="entry name" value="Exodeoxyribonuclease_I"/>
    <property type="match status" value="1"/>
</dbReference>
<dbReference type="RefSeq" id="WP_116686837.1">
    <property type="nucleotide sequence ID" value="NZ_CAWNYD010000003.1"/>
</dbReference>
<dbReference type="Gene3D" id="3.30.1520.20">
    <property type="entry name" value="Exonuclease ExoI, domain 2"/>
    <property type="match status" value="1"/>
</dbReference>
<dbReference type="GO" id="GO:0003677">
    <property type="term" value="F:DNA binding"/>
    <property type="evidence" value="ECO:0007669"/>
    <property type="project" value="UniProtKB-KW"/>
</dbReference>
<evidence type="ECO:0000256" key="13">
    <source>
        <dbReference type="PIRNR" id="PIRNR000977"/>
    </source>
</evidence>
<dbReference type="InterPro" id="IPR013520">
    <property type="entry name" value="Ribonucl_H"/>
</dbReference>